<evidence type="ECO:0000313" key="2">
    <source>
        <dbReference type="EMBL" id="PAA59452.1"/>
    </source>
</evidence>
<feature type="compositionally biased region" description="Polar residues" evidence="1">
    <location>
        <begin position="9"/>
        <end position="20"/>
    </location>
</feature>
<name>A0A267EFB2_9PLAT</name>
<feature type="compositionally biased region" description="Low complexity" evidence="1">
    <location>
        <begin position="199"/>
        <end position="218"/>
    </location>
</feature>
<feature type="compositionally biased region" description="Low complexity" evidence="1">
    <location>
        <begin position="263"/>
        <end position="278"/>
    </location>
</feature>
<feature type="compositionally biased region" description="Low complexity" evidence="1">
    <location>
        <begin position="236"/>
        <end position="252"/>
    </location>
</feature>
<evidence type="ECO:0000256" key="1">
    <source>
        <dbReference type="SAM" id="MobiDB-lite"/>
    </source>
</evidence>
<feature type="region of interest" description="Disordered" evidence="1">
    <location>
        <begin position="1"/>
        <end position="20"/>
    </location>
</feature>
<dbReference type="AlphaFoldDB" id="A0A267EFB2"/>
<comment type="caution">
    <text evidence="2">The sequence shown here is derived from an EMBL/GenBank/DDBJ whole genome shotgun (WGS) entry which is preliminary data.</text>
</comment>
<proteinExistence type="predicted"/>
<sequence>FCPEPPLHPSSSEMSDVSRAIQSWQGDARVKKFIIKSCPKGDSLGQFLRDENLRSLNKKIAKQKNAKFAIKDVDAAVNHLRDSWAAKMSQAARAEPGYDSLAESGGRAESGYDSLAESPCRSSASEASATQTCRSVSSLANRPLPPVPSERRDSDRGYQTQSGSLSDEDSQAAGAAAALAATAEPSVQPPRPQPRRSAVRVSHNDAASSSCGAAEAAEQLVADSEQDSAGRTWSEAAAVRAPQARPRLSLARRSSETRGGDDASSLSGPAATAAAPPSIGRTPVCQNGFFNIHGVKNEIDVDLEAVKMLMDFKSK</sequence>
<feature type="non-terminal residue" evidence="2">
    <location>
        <position position="1"/>
    </location>
</feature>
<evidence type="ECO:0000313" key="3">
    <source>
        <dbReference type="Proteomes" id="UP000215902"/>
    </source>
</evidence>
<feature type="compositionally biased region" description="Low complexity" evidence="1">
    <location>
        <begin position="172"/>
        <end position="186"/>
    </location>
</feature>
<gene>
    <name evidence="2" type="ORF">BOX15_Mlig010841g1</name>
</gene>
<feature type="compositionally biased region" description="Polar residues" evidence="1">
    <location>
        <begin position="120"/>
        <end position="140"/>
    </location>
</feature>
<keyword evidence="3" id="KW-1185">Reference proteome</keyword>
<dbReference type="EMBL" id="NIVC01002260">
    <property type="protein sequence ID" value="PAA59452.1"/>
    <property type="molecule type" value="Genomic_DNA"/>
</dbReference>
<dbReference type="Proteomes" id="UP000215902">
    <property type="component" value="Unassembled WGS sequence"/>
</dbReference>
<accession>A0A267EFB2</accession>
<protein>
    <submittedName>
        <fullName evidence="2">Uncharacterized protein</fullName>
    </submittedName>
</protein>
<reference evidence="2 3" key="1">
    <citation type="submission" date="2017-06" db="EMBL/GenBank/DDBJ databases">
        <title>A platform for efficient transgenesis in Macrostomum lignano, a flatworm model organism for stem cell research.</title>
        <authorList>
            <person name="Berezikov E."/>
        </authorList>
    </citation>
    <scope>NUCLEOTIDE SEQUENCE [LARGE SCALE GENOMIC DNA]</scope>
    <source>
        <strain evidence="2">DV1</strain>
        <tissue evidence="2">Whole organism</tissue>
    </source>
</reference>
<feature type="region of interest" description="Disordered" evidence="1">
    <location>
        <begin position="87"/>
        <end position="280"/>
    </location>
</feature>
<organism evidence="2 3">
    <name type="scientific">Macrostomum lignano</name>
    <dbReference type="NCBI Taxonomy" id="282301"/>
    <lineage>
        <taxon>Eukaryota</taxon>
        <taxon>Metazoa</taxon>
        <taxon>Spiralia</taxon>
        <taxon>Lophotrochozoa</taxon>
        <taxon>Platyhelminthes</taxon>
        <taxon>Rhabditophora</taxon>
        <taxon>Macrostomorpha</taxon>
        <taxon>Macrostomida</taxon>
        <taxon>Macrostomidae</taxon>
        <taxon>Macrostomum</taxon>
    </lineage>
</organism>